<evidence type="ECO:0000256" key="3">
    <source>
        <dbReference type="ARBA" id="ARBA00023163"/>
    </source>
</evidence>
<dbReference type="Pfam" id="PF17937">
    <property type="entry name" value="TetR_C_28"/>
    <property type="match status" value="1"/>
</dbReference>
<protein>
    <submittedName>
        <fullName evidence="7">TetR family transcriptional regulator</fullName>
    </submittedName>
</protein>
<dbReference type="InterPro" id="IPR041479">
    <property type="entry name" value="TetR_CgmR_C"/>
</dbReference>
<dbReference type="AlphaFoldDB" id="A0A918ZQN3"/>
<evidence type="ECO:0000256" key="1">
    <source>
        <dbReference type="ARBA" id="ARBA00023015"/>
    </source>
</evidence>
<dbReference type="PANTHER" id="PTHR30055:SF234">
    <property type="entry name" value="HTH-TYPE TRANSCRIPTIONAL REGULATOR BETI"/>
    <property type="match status" value="1"/>
</dbReference>
<organism evidence="7 8">
    <name type="scientific">Streptomyces longispororuber</name>
    <dbReference type="NCBI Taxonomy" id="68230"/>
    <lineage>
        <taxon>Bacteria</taxon>
        <taxon>Bacillati</taxon>
        <taxon>Actinomycetota</taxon>
        <taxon>Actinomycetes</taxon>
        <taxon>Kitasatosporales</taxon>
        <taxon>Streptomycetaceae</taxon>
        <taxon>Streptomyces</taxon>
    </lineage>
</organism>
<evidence type="ECO:0000313" key="8">
    <source>
        <dbReference type="Proteomes" id="UP000608024"/>
    </source>
</evidence>
<dbReference type="RefSeq" id="WP_190137143.1">
    <property type="nucleotide sequence ID" value="NZ_BNBT01000053.1"/>
</dbReference>
<keyword evidence="3" id="KW-0804">Transcription</keyword>
<dbReference type="EMBL" id="BNBT01000053">
    <property type="protein sequence ID" value="GHE65368.1"/>
    <property type="molecule type" value="Genomic_DNA"/>
</dbReference>
<dbReference type="PANTHER" id="PTHR30055">
    <property type="entry name" value="HTH-TYPE TRANSCRIPTIONAL REGULATOR RUTR"/>
    <property type="match status" value="1"/>
</dbReference>
<gene>
    <name evidence="7" type="ORF">GCM10018785_37800</name>
</gene>
<dbReference type="InterPro" id="IPR009057">
    <property type="entry name" value="Homeodomain-like_sf"/>
</dbReference>
<comment type="caution">
    <text evidence="7">The sequence shown here is derived from an EMBL/GenBank/DDBJ whole genome shotgun (WGS) entry which is preliminary data.</text>
</comment>
<feature type="region of interest" description="Disordered" evidence="5">
    <location>
        <begin position="175"/>
        <end position="202"/>
    </location>
</feature>
<evidence type="ECO:0000256" key="5">
    <source>
        <dbReference type="SAM" id="MobiDB-lite"/>
    </source>
</evidence>
<feature type="DNA-binding region" description="H-T-H motif" evidence="4">
    <location>
        <begin position="22"/>
        <end position="41"/>
    </location>
</feature>
<evidence type="ECO:0000313" key="7">
    <source>
        <dbReference type="EMBL" id="GHE65368.1"/>
    </source>
</evidence>
<feature type="domain" description="HTH tetR-type" evidence="6">
    <location>
        <begin position="1"/>
        <end position="59"/>
    </location>
</feature>
<sequence length="202" mass="21583">MRNRLLNAAERLLVKQGVDAIRLDAVAAEAKVSKGGLLYHFPSRQALVQGVVERLVDRFEAALPGPDAPPGAYTRAWLDASIPAEAPEGEATPADSVPVALLAAANGPAVLDILQSRYRAWQRRLDDDGLPPGVATLVRMAVDGWWTARLLGLADPKGEDHRALRRLVTGLIDAGVPQEHGAHPTAPAPGVRPRAARETESR</sequence>
<dbReference type="InterPro" id="IPR036271">
    <property type="entry name" value="Tet_transcr_reg_TetR-rel_C_sf"/>
</dbReference>
<dbReference type="InterPro" id="IPR050109">
    <property type="entry name" value="HTH-type_TetR-like_transc_reg"/>
</dbReference>
<evidence type="ECO:0000259" key="6">
    <source>
        <dbReference type="PROSITE" id="PS50977"/>
    </source>
</evidence>
<dbReference type="GO" id="GO:0000976">
    <property type="term" value="F:transcription cis-regulatory region binding"/>
    <property type="evidence" value="ECO:0007669"/>
    <property type="project" value="TreeGrafter"/>
</dbReference>
<dbReference type="PRINTS" id="PR00455">
    <property type="entry name" value="HTHTETR"/>
</dbReference>
<dbReference type="InterPro" id="IPR001647">
    <property type="entry name" value="HTH_TetR"/>
</dbReference>
<keyword evidence="8" id="KW-1185">Reference proteome</keyword>
<proteinExistence type="predicted"/>
<dbReference type="PROSITE" id="PS50977">
    <property type="entry name" value="HTH_TETR_2"/>
    <property type="match status" value="1"/>
</dbReference>
<keyword evidence="2 4" id="KW-0238">DNA-binding</keyword>
<dbReference type="SUPFAM" id="SSF46689">
    <property type="entry name" value="Homeodomain-like"/>
    <property type="match status" value="1"/>
</dbReference>
<evidence type="ECO:0000256" key="2">
    <source>
        <dbReference type="ARBA" id="ARBA00023125"/>
    </source>
</evidence>
<feature type="compositionally biased region" description="Low complexity" evidence="5">
    <location>
        <begin position="184"/>
        <end position="193"/>
    </location>
</feature>
<dbReference type="GO" id="GO:0003700">
    <property type="term" value="F:DNA-binding transcription factor activity"/>
    <property type="evidence" value="ECO:0007669"/>
    <property type="project" value="TreeGrafter"/>
</dbReference>
<dbReference type="Pfam" id="PF00440">
    <property type="entry name" value="TetR_N"/>
    <property type="match status" value="1"/>
</dbReference>
<reference evidence="7" key="1">
    <citation type="journal article" date="2014" name="Int. J. Syst. Evol. Microbiol.">
        <title>Complete genome sequence of Corynebacterium casei LMG S-19264T (=DSM 44701T), isolated from a smear-ripened cheese.</title>
        <authorList>
            <consortium name="US DOE Joint Genome Institute (JGI-PGF)"/>
            <person name="Walter F."/>
            <person name="Albersmeier A."/>
            <person name="Kalinowski J."/>
            <person name="Ruckert C."/>
        </authorList>
    </citation>
    <scope>NUCLEOTIDE SEQUENCE</scope>
    <source>
        <strain evidence="7">JCM 4784</strain>
    </source>
</reference>
<dbReference type="Proteomes" id="UP000608024">
    <property type="component" value="Unassembled WGS sequence"/>
</dbReference>
<dbReference type="Gene3D" id="1.10.357.10">
    <property type="entry name" value="Tetracycline Repressor, domain 2"/>
    <property type="match status" value="1"/>
</dbReference>
<evidence type="ECO:0000256" key="4">
    <source>
        <dbReference type="PROSITE-ProRule" id="PRU00335"/>
    </source>
</evidence>
<keyword evidence="1" id="KW-0805">Transcription regulation</keyword>
<reference evidence="7" key="2">
    <citation type="submission" date="2020-09" db="EMBL/GenBank/DDBJ databases">
        <authorList>
            <person name="Sun Q."/>
            <person name="Ohkuma M."/>
        </authorList>
    </citation>
    <scope>NUCLEOTIDE SEQUENCE</scope>
    <source>
        <strain evidence="7">JCM 4784</strain>
    </source>
</reference>
<name>A0A918ZQN3_9ACTN</name>
<accession>A0A918ZQN3</accession>
<dbReference type="SUPFAM" id="SSF48498">
    <property type="entry name" value="Tetracyclin repressor-like, C-terminal domain"/>
    <property type="match status" value="1"/>
</dbReference>